<dbReference type="InterPro" id="IPR003709">
    <property type="entry name" value="VanY-like_core_dom"/>
</dbReference>
<dbReference type="EMBL" id="JAAKZI010000035">
    <property type="protein sequence ID" value="NGN85013.1"/>
    <property type="molecule type" value="Genomic_DNA"/>
</dbReference>
<evidence type="ECO:0000259" key="1">
    <source>
        <dbReference type="Pfam" id="PF02557"/>
    </source>
</evidence>
<dbReference type="PANTHER" id="PTHR34385">
    <property type="entry name" value="D-ALANYL-D-ALANINE CARBOXYPEPTIDASE"/>
    <property type="match status" value="1"/>
</dbReference>
<evidence type="ECO:0000313" key="2">
    <source>
        <dbReference type="EMBL" id="NGN85013.1"/>
    </source>
</evidence>
<dbReference type="InterPro" id="IPR009045">
    <property type="entry name" value="Zn_M74/Hedgehog-like"/>
</dbReference>
<accession>A0ABX0DEF7</accession>
<evidence type="ECO:0000313" key="3">
    <source>
        <dbReference type="Proteomes" id="UP000479226"/>
    </source>
</evidence>
<dbReference type="InterPro" id="IPR052179">
    <property type="entry name" value="DD-CPase-like"/>
</dbReference>
<dbReference type="InterPro" id="IPR058193">
    <property type="entry name" value="VanY/YodJ_core_dom"/>
</dbReference>
<proteinExistence type="predicted"/>
<protein>
    <submittedName>
        <fullName evidence="2">M15 family metallopeptidase</fullName>
    </submittedName>
</protein>
<sequence length="190" mass="20368">MLVNKHHPLNPLDYQPPDLVTPNVPAGPGELVLLRREAAAAVERMFAAAGSNGVSITVQSSYRSYATQVSLYGSYVAQKGQESADTSSARPGYSEHQTGLALDIGDANVGADCEFTICVEETAAGRWVAAHAADYGFVVRYPPGLQAVTGYLYEPWHLRYVGTAAALDMRARGIPTYEQYLGLQGAPGYK</sequence>
<comment type="caution">
    <text evidence="2">The sequence shown here is derived from an EMBL/GenBank/DDBJ whole genome shotgun (WGS) entry which is preliminary data.</text>
</comment>
<dbReference type="Proteomes" id="UP000479226">
    <property type="component" value="Unassembled WGS sequence"/>
</dbReference>
<dbReference type="SUPFAM" id="SSF55166">
    <property type="entry name" value="Hedgehog/DD-peptidase"/>
    <property type="match status" value="1"/>
</dbReference>
<dbReference type="Pfam" id="PF02557">
    <property type="entry name" value="VanY"/>
    <property type="match status" value="1"/>
</dbReference>
<dbReference type="CDD" id="cd14852">
    <property type="entry name" value="LD-carboxypeptidase"/>
    <property type="match status" value="1"/>
</dbReference>
<keyword evidence="3" id="KW-1185">Reference proteome</keyword>
<dbReference type="Gene3D" id="3.30.1380.10">
    <property type="match status" value="1"/>
</dbReference>
<feature type="domain" description="D-alanyl-D-alanine carboxypeptidase-like core" evidence="1">
    <location>
        <begin position="33"/>
        <end position="162"/>
    </location>
</feature>
<dbReference type="PANTHER" id="PTHR34385:SF1">
    <property type="entry name" value="PEPTIDOGLYCAN L-ALANYL-D-GLUTAMATE ENDOPEPTIDASE CWLK"/>
    <property type="match status" value="1"/>
</dbReference>
<name>A0ABX0DEF7_9MICC</name>
<gene>
    <name evidence="2" type="ORF">G6N77_16340</name>
</gene>
<organism evidence="2 3">
    <name type="scientific">Arthrobacter silviterrae</name>
    <dbReference type="NCBI Taxonomy" id="2026658"/>
    <lineage>
        <taxon>Bacteria</taxon>
        <taxon>Bacillati</taxon>
        <taxon>Actinomycetota</taxon>
        <taxon>Actinomycetes</taxon>
        <taxon>Micrococcales</taxon>
        <taxon>Micrococcaceae</taxon>
        <taxon>Arthrobacter</taxon>
    </lineage>
</organism>
<reference evidence="2 3" key="1">
    <citation type="submission" date="2020-02" db="EMBL/GenBank/DDBJ databases">
        <title>Genome sequence of the type strain DSM 27180 of Arthrobacter silviterrae.</title>
        <authorList>
            <person name="Gao J."/>
            <person name="Sun J."/>
        </authorList>
    </citation>
    <scope>NUCLEOTIDE SEQUENCE [LARGE SCALE GENOMIC DNA]</scope>
    <source>
        <strain evidence="2 3">DSM 27180</strain>
    </source>
</reference>